<keyword evidence="2" id="KW-1185">Reference proteome</keyword>
<organism evidence="1 2">
    <name type="scientific">Rhodococcus opacus</name>
    <name type="common">Nocardia opaca</name>
    <dbReference type="NCBI Taxonomy" id="37919"/>
    <lineage>
        <taxon>Bacteria</taxon>
        <taxon>Bacillati</taxon>
        <taxon>Actinomycetota</taxon>
        <taxon>Actinomycetes</taxon>
        <taxon>Mycobacteriales</taxon>
        <taxon>Nocardiaceae</taxon>
        <taxon>Rhodococcus</taxon>
    </lineage>
</organism>
<reference evidence="1" key="1">
    <citation type="submission" date="2022-12" db="EMBL/GenBank/DDBJ databases">
        <authorList>
            <person name="Krivoruchko A.V."/>
            <person name="Elkin A."/>
        </authorList>
    </citation>
    <scope>NUCLEOTIDE SEQUENCE</scope>
    <source>
        <strain evidence="1">IEGM 249</strain>
    </source>
</reference>
<evidence type="ECO:0000313" key="1">
    <source>
        <dbReference type="EMBL" id="MCZ4589252.1"/>
    </source>
</evidence>
<dbReference type="RefSeq" id="WP_269592522.1">
    <property type="nucleotide sequence ID" value="NZ_JAPWIS010000030.1"/>
</dbReference>
<dbReference type="Proteomes" id="UP001066327">
    <property type="component" value="Unassembled WGS sequence"/>
</dbReference>
<accession>A0ABT4NPG3</accession>
<proteinExistence type="predicted"/>
<sequence length="65" mass="6703">MVQEVEFAIGLSTEPHEALVSDAVTIDPVAPVNPSAKFAPVAQPTLHPGTQALVVAALAWLTPST</sequence>
<gene>
    <name evidence="1" type="ORF">O4328_37360</name>
</gene>
<dbReference type="EMBL" id="JAPWIS010000030">
    <property type="protein sequence ID" value="MCZ4589252.1"/>
    <property type="molecule type" value="Genomic_DNA"/>
</dbReference>
<comment type="caution">
    <text evidence="1">The sequence shown here is derived from an EMBL/GenBank/DDBJ whole genome shotgun (WGS) entry which is preliminary data.</text>
</comment>
<evidence type="ECO:0000313" key="2">
    <source>
        <dbReference type="Proteomes" id="UP001066327"/>
    </source>
</evidence>
<protein>
    <submittedName>
        <fullName evidence="1">Uncharacterized protein</fullName>
    </submittedName>
</protein>
<name>A0ABT4NPG3_RHOOP</name>